<keyword evidence="3 6" id="KW-0812">Transmembrane</keyword>
<dbReference type="EMBL" id="CP058214">
    <property type="protein sequence ID" value="QPC44991.1"/>
    <property type="molecule type" value="Genomic_DNA"/>
</dbReference>
<keyword evidence="9" id="KW-1185">Reference proteome</keyword>
<dbReference type="PANTHER" id="PTHR38459">
    <property type="entry name" value="PROPHAGE BACTOPRENOL-LINKED GLUCOSE TRANSLOCASE HOMOLOG"/>
    <property type="match status" value="1"/>
</dbReference>
<sequence length="145" mass="15067">MTGRLPQLVRFLLVGGLAAAVNWLVRIALSLAMPFATAVLVAYMIGMSVGFTLYRAYVFPRSPLPMPAQIGFFLTVNAAGAAVVMAVSLGLLDLAFPLVGYTFHAEAAAHGIGIGVGAVTNFLGHKYLTFRAGSRTAPATPSSPG</sequence>
<name>A0A7S8C869_9HYPH</name>
<dbReference type="AlphaFoldDB" id="A0A7S8C869"/>
<gene>
    <name evidence="8" type="ORF">HW532_21205</name>
</gene>
<evidence type="ECO:0000256" key="2">
    <source>
        <dbReference type="ARBA" id="ARBA00009399"/>
    </source>
</evidence>
<dbReference type="GO" id="GO:0005886">
    <property type="term" value="C:plasma membrane"/>
    <property type="evidence" value="ECO:0007669"/>
    <property type="project" value="TreeGrafter"/>
</dbReference>
<dbReference type="InterPro" id="IPR007267">
    <property type="entry name" value="GtrA_DPMS_TM"/>
</dbReference>
<dbReference type="KEGG" id="kmn:HW532_21205"/>
<evidence type="ECO:0000256" key="6">
    <source>
        <dbReference type="SAM" id="Phobius"/>
    </source>
</evidence>
<dbReference type="RefSeq" id="WP_213162366.1">
    <property type="nucleotide sequence ID" value="NZ_CP058214.1"/>
</dbReference>
<dbReference type="GO" id="GO:0000271">
    <property type="term" value="P:polysaccharide biosynthetic process"/>
    <property type="evidence" value="ECO:0007669"/>
    <property type="project" value="InterPro"/>
</dbReference>
<feature type="transmembrane region" description="Helical" evidence="6">
    <location>
        <begin position="70"/>
        <end position="92"/>
    </location>
</feature>
<evidence type="ECO:0000256" key="1">
    <source>
        <dbReference type="ARBA" id="ARBA00004141"/>
    </source>
</evidence>
<evidence type="ECO:0000256" key="3">
    <source>
        <dbReference type="ARBA" id="ARBA00022692"/>
    </source>
</evidence>
<reference evidence="8 9" key="1">
    <citation type="submission" date="2020-06" db="EMBL/GenBank/DDBJ databases">
        <title>Genome sequence of 2 isolates from Red Sea Mangroves.</title>
        <authorList>
            <person name="Sefrji F."/>
            <person name="Michoud G."/>
            <person name="Merlino G."/>
            <person name="Daffonchio D."/>
        </authorList>
    </citation>
    <scope>NUCLEOTIDE SEQUENCE [LARGE SCALE GENOMIC DNA]</scope>
    <source>
        <strain evidence="8 9">R1DC25</strain>
    </source>
</reference>
<protein>
    <submittedName>
        <fullName evidence="8">GtrA family protein</fullName>
    </submittedName>
</protein>
<dbReference type="Pfam" id="PF04138">
    <property type="entry name" value="GtrA_DPMS_TM"/>
    <property type="match status" value="1"/>
</dbReference>
<organism evidence="8 9">
    <name type="scientific">Kaustia mangrovi</name>
    <dbReference type="NCBI Taxonomy" id="2593653"/>
    <lineage>
        <taxon>Bacteria</taxon>
        <taxon>Pseudomonadati</taxon>
        <taxon>Pseudomonadota</taxon>
        <taxon>Alphaproteobacteria</taxon>
        <taxon>Hyphomicrobiales</taxon>
        <taxon>Parvibaculaceae</taxon>
        <taxon>Kaustia</taxon>
    </lineage>
</organism>
<comment type="subcellular location">
    <subcellularLocation>
        <location evidence="1">Membrane</location>
        <topology evidence="1">Multi-pass membrane protein</topology>
    </subcellularLocation>
</comment>
<dbReference type="Proteomes" id="UP000593594">
    <property type="component" value="Chromosome"/>
</dbReference>
<dbReference type="InterPro" id="IPR051401">
    <property type="entry name" value="GtrA_CellWall_Glycosyl"/>
</dbReference>
<feature type="transmembrane region" description="Helical" evidence="6">
    <location>
        <begin position="12"/>
        <end position="29"/>
    </location>
</feature>
<evidence type="ECO:0000256" key="5">
    <source>
        <dbReference type="ARBA" id="ARBA00023136"/>
    </source>
</evidence>
<feature type="transmembrane region" description="Helical" evidence="6">
    <location>
        <begin position="98"/>
        <end position="123"/>
    </location>
</feature>
<keyword evidence="4 6" id="KW-1133">Transmembrane helix</keyword>
<evidence type="ECO:0000313" key="8">
    <source>
        <dbReference type="EMBL" id="QPC44991.1"/>
    </source>
</evidence>
<feature type="domain" description="GtrA/DPMS transmembrane" evidence="7">
    <location>
        <begin position="10"/>
        <end position="130"/>
    </location>
</feature>
<evidence type="ECO:0000256" key="4">
    <source>
        <dbReference type="ARBA" id="ARBA00022989"/>
    </source>
</evidence>
<dbReference type="PANTHER" id="PTHR38459:SF1">
    <property type="entry name" value="PROPHAGE BACTOPRENOL-LINKED GLUCOSE TRANSLOCASE HOMOLOG"/>
    <property type="match status" value="1"/>
</dbReference>
<evidence type="ECO:0000259" key="7">
    <source>
        <dbReference type="Pfam" id="PF04138"/>
    </source>
</evidence>
<feature type="transmembrane region" description="Helical" evidence="6">
    <location>
        <begin position="35"/>
        <end position="58"/>
    </location>
</feature>
<keyword evidence="5 6" id="KW-0472">Membrane</keyword>
<comment type="similarity">
    <text evidence="2">Belongs to the GtrA family.</text>
</comment>
<accession>A0A7S8C869</accession>
<evidence type="ECO:0000313" key="9">
    <source>
        <dbReference type="Proteomes" id="UP000593594"/>
    </source>
</evidence>
<proteinExistence type="inferred from homology"/>